<reference evidence="12 13" key="1">
    <citation type="submission" date="2016-10" db="EMBL/GenBank/DDBJ databases">
        <authorList>
            <person name="de Groot N.N."/>
        </authorList>
    </citation>
    <scope>NUCLEOTIDE SEQUENCE [LARGE SCALE GENOMIC DNA]</scope>
    <source>
        <strain evidence="12 13">DSM 9990</strain>
    </source>
</reference>
<keyword evidence="6 10" id="KW-0812">Transmembrane</keyword>
<dbReference type="Proteomes" id="UP000199611">
    <property type="component" value="Unassembled WGS sequence"/>
</dbReference>
<dbReference type="Gene3D" id="3.30.420.270">
    <property type="match status" value="1"/>
</dbReference>
<feature type="transmembrane region" description="Helical" evidence="11">
    <location>
        <begin position="20"/>
        <end position="40"/>
    </location>
</feature>
<dbReference type="InterPro" id="IPR014168">
    <property type="entry name" value="Tol-Pal_TolR"/>
</dbReference>
<accession>A0A1I4TEQ1</accession>
<keyword evidence="9" id="KW-0131">Cell cycle</keyword>
<dbReference type="RefSeq" id="WP_093394506.1">
    <property type="nucleotide sequence ID" value="NZ_FOUU01000003.1"/>
</dbReference>
<evidence type="ECO:0000256" key="1">
    <source>
        <dbReference type="ARBA" id="ARBA00004162"/>
    </source>
</evidence>
<evidence type="ECO:0000256" key="8">
    <source>
        <dbReference type="ARBA" id="ARBA00023136"/>
    </source>
</evidence>
<evidence type="ECO:0000256" key="2">
    <source>
        <dbReference type="ARBA" id="ARBA00005811"/>
    </source>
</evidence>
<evidence type="ECO:0000256" key="6">
    <source>
        <dbReference type="ARBA" id="ARBA00022692"/>
    </source>
</evidence>
<evidence type="ECO:0000256" key="5">
    <source>
        <dbReference type="ARBA" id="ARBA00022618"/>
    </source>
</evidence>
<keyword evidence="10" id="KW-0653">Protein transport</keyword>
<evidence type="ECO:0000256" key="7">
    <source>
        <dbReference type="ARBA" id="ARBA00022989"/>
    </source>
</evidence>
<keyword evidence="8 11" id="KW-0472">Membrane</keyword>
<comment type="subcellular location">
    <subcellularLocation>
        <location evidence="1">Cell membrane</location>
        <topology evidence="1">Single-pass membrane protein</topology>
    </subcellularLocation>
    <subcellularLocation>
        <location evidence="10">Cell membrane</location>
        <topology evidence="10">Single-pass type II membrane protein</topology>
    </subcellularLocation>
</comment>
<dbReference type="STRING" id="39841.SAMN05660836_01374"/>
<keyword evidence="10" id="KW-0813">Transport</keyword>
<dbReference type="InterPro" id="IPR003400">
    <property type="entry name" value="ExbD"/>
</dbReference>
<evidence type="ECO:0000256" key="11">
    <source>
        <dbReference type="SAM" id="Phobius"/>
    </source>
</evidence>
<keyword evidence="4" id="KW-0997">Cell inner membrane</keyword>
<keyword evidence="5 12" id="KW-0132">Cell division</keyword>
<gene>
    <name evidence="12" type="ORF">SAMN05660836_01374</name>
</gene>
<evidence type="ECO:0000256" key="9">
    <source>
        <dbReference type="ARBA" id="ARBA00023306"/>
    </source>
</evidence>
<keyword evidence="7 11" id="KW-1133">Transmembrane helix</keyword>
<keyword evidence="3" id="KW-1003">Cell membrane</keyword>
<name>A0A1I4TEQ1_9BACT</name>
<sequence length="140" mass="15753">MRDYLYEEKDPHLVSDINVTPFVDVMLVLLVIFMVTAPLMMQGFDVKVPAAEAPAIESPEERLVVTVDATGKIYIDEYEVALEDLAPKLRAIYANRQDHKGIFLRADRALSYGTVMTVMSKIREAGIEDIGLITEPPEKR</sequence>
<dbReference type="PANTHER" id="PTHR30558:SF7">
    <property type="entry name" value="TOL-PAL SYSTEM PROTEIN TOLR"/>
    <property type="match status" value="1"/>
</dbReference>
<dbReference type="Pfam" id="PF02472">
    <property type="entry name" value="ExbD"/>
    <property type="match status" value="1"/>
</dbReference>
<dbReference type="GO" id="GO:0022857">
    <property type="term" value="F:transmembrane transporter activity"/>
    <property type="evidence" value="ECO:0007669"/>
    <property type="project" value="InterPro"/>
</dbReference>
<evidence type="ECO:0000256" key="3">
    <source>
        <dbReference type="ARBA" id="ARBA00022475"/>
    </source>
</evidence>
<dbReference type="GO" id="GO:0005886">
    <property type="term" value="C:plasma membrane"/>
    <property type="evidence" value="ECO:0007669"/>
    <property type="project" value="UniProtKB-SubCell"/>
</dbReference>
<dbReference type="PANTHER" id="PTHR30558">
    <property type="entry name" value="EXBD MEMBRANE COMPONENT OF PMF-DRIVEN MACROMOLECULE IMPORT SYSTEM"/>
    <property type="match status" value="1"/>
</dbReference>
<proteinExistence type="inferred from homology"/>
<evidence type="ECO:0000313" key="13">
    <source>
        <dbReference type="Proteomes" id="UP000199611"/>
    </source>
</evidence>
<dbReference type="EMBL" id="FOUU01000003">
    <property type="protein sequence ID" value="SFM75121.1"/>
    <property type="molecule type" value="Genomic_DNA"/>
</dbReference>
<protein>
    <submittedName>
        <fullName evidence="12">Cell division and transport-associated protein TolR</fullName>
    </submittedName>
</protein>
<dbReference type="GO" id="GO:0015031">
    <property type="term" value="P:protein transport"/>
    <property type="evidence" value="ECO:0007669"/>
    <property type="project" value="UniProtKB-KW"/>
</dbReference>
<keyword evidence="13" id="KW-1185">Reference proteome</keyword>
<dbReference type="GO" id="GO:0051301">
    <property type="term" value="P:cell division"/>
    <property type="evidence" value="ECO:0007669"/>
    <property type="project" value="UniProtKB-KW"/>
</dbReference>
<dbReference type="OrthoDB" id="9798629at2"/>
<comment type="similarity">
    <text evidence="2 10">Belongs to the ExbD/TolR family.</text>
</comment>
<organism evidence="12 13">
    <name type="scientific">Thermodesulforhabdus norvegica</name>
    <dbReference type="NCBI Taxonomy" id="39841"/>
    <lineage>
        <taxon>Bacteria</taxon>
        <taxon>Pseudomonadati</taxon>
        <taxon>Thermodesulfobacteriota</taxon>
        <taxon>Syntrophobacteria</taxon>
        <taxon>Syntrophobacterales</taxon>
        <taxon>Thermodesulforhabdaceae</taxon>
        <taxon>Thermodesulforhabdus</taxon>
    </lineage>
</organism>
<dbReference type="AlphaFoldDB" id="A0A1I4TEQ1"/>
<dbReference type="NCBIfam" id="TIGR02801">
    <property type="entry name" value="tolR"/>
    <property type="match status" value="1"/>
</dbReference>
<evidence type="ECO:0000256" key="10">
    <source>
        <dbReference type="RuleBase" id="RU003879"/>
    </source>
</evidence>
<evidence type="ECO:0000313" key="12">
    <source>
        <dbReference type="EMBL" id="SFM75121.1"/>
    </source>
</evidence>
<evidence type="ECO:0000256" key="4">
    <source>
        <dbReference type="ARBA" id="ARBA00022519"/>
    </source>
</evidence>